<comment type="caution">
    <text evidence="8">Lacks conserved residue(s) required for the propagation of feature annotation.</text>
</comment>
<dbReference type="InterPro" id="IPR013785">
    <property type="entry name" value="Aldolase_TIM"/>
</dbReference>
<evidence type="ECO:0000259" key="9">
    <source>
        <dbReference type="PROSITE" id="PS51918"/>
    </source>
</evidence>
<comment type="cofactor">
    <cofactor evidence="8">
        <name>[4Fe-4S] cluster</name>
        <dbReference type="ChEBI" id="CHEBI:49883"/>
    </cofactor>
    <text evidence="8">Binds 1 [4Fe-4S] cluster. The cluster is coordinated with 3 cysteines and an exchangeable S-adenosyl-L-methionine.</text>
</comment>
<feature type="binding site" evidence="8">
    <location>
        <begin position="44"/>
        <end position="46"/>
    </location>
    <ligand>
        <name>S-adenosyl-L-methionine</name>
        <dbReference type="ChEBI" id="CHEBI:59789"/>
    </ligand>
</feature>
<evidence type="ECO:0000313" key="10">
    <source>
        <dbReference type="EMBL" id="QHI38486.1"/>
    </source>
</evidence>
<feature type="binding site" evidence="8">
    <location>
        <position position="100"/>
    </location>
    <ligand>
        <name>substrate</name>
    </ligand>
</feature>
<accession>A0A7L4ZQN3</accession>
<evidence type="ECO:0000256" key="1">
    <source>
        <dbReference type="ARBA" id="ARBA00022485"/>
    </source>
</evidence>
<keyword evidence="7 8" id="KW-0456">Lyase</keyword>
<evidence type="ECO:0000256" key="7">
    <source>
        <dbReference type="ARBA" id="ARBA00023239"/>
    </source>
</evidence>
<keyword evidence="3 8" id="KW-0479">Metal-binding</keyword>
<dbReference type="RefSeq" id="WP_160131034.1">
    <property type="nucleotide sequence ID" value="NZ_CP019288.1"/>
</dbReference>
<feature type="binding site" evidence="8">
    <location>
        <begin position="151"/>
        <end position="153"/>
    </location>
    <ligand>
        <name>S-adenosyl-L-methionine</name>
        <dbReference type="ChEBI" id="CHEBI:59789"/>
    </ligand>
</feature>
<comment type="cofactor">
    <cofactor evidence="8">
        <name>Mg(2+)</name>
        <dbReference type="ChEBI" id="CHEBI:18420"/>
    </cofactor>
</comment>
<keyword evidence="5 8" id="KW-0408">Iron</keyword>
<evidence type="ECO:0000256" key="5">
    <source>
        <dbReference type="ARBA" id="ARBA00023004"/>
    </source>
</evidence>
<dbReference type="GO" id="GO:0000287">
    <property type="term" value="F:magnesium ion binding"/>
    <property type="evidence" value="ECO:0007669"/>
    <property type="project" value="UniProtKB-UniRule"/>
</dbReference>
<dbReference type="GO" id="GO:1904047">
    <property type="term" value="F:S-adenosyl-L-methionine binding"/>
    <property type="evidence" value="ECO:0007669"/>
    <property type="project" value="UniProtKB-UniRule"/>
</dbReference>
<feature type="binding site" evidence="8">
    <location>
        <position position="42"/>
    </location>
    <ligand>
        <name>[4Fe-4S] cluster</name>
        <dbReference type="ChEBI" id="CHEBI:49883"/>
        <note>4Fe-4S-S-AdoMet</note>
    </ligand>
</feature>
<gene>
    <name evidence="8 10" type="primary">queE</name>
    <name evidence="10" type="ORF">IMCC3317_38790</name>
</gene>
<dbReference type="KEGG" id="kan:IMCC3317_38790"/>
<dbReference type="SFLD" id="SFLDS00029">
    <property type="entry name" value="Radical_SAM"/>
    <property type="match status" value="1"/>
</dbReference>
<evidence type="ECO:0000256" key="8">
    <source>
        <dbReference type="HAMAP-Rule" id="MF_00917"/>
    </source>
</evidence>
<feature type="binding site" evidence="8">
    <location>
        <begin position="19"/>
        <end position="21"/>
    </location>
    <ligand>
        <name>substrate</name>
    </ligand>
</feature>
<keyword evidence="6 8" id="KW-0411">Iron-sulfur</keyword>
<proteinExistence type="inferred from homology"/>
<evidence type="ECO:0000313" key="11">
    <source>
        <dbReference type="Proteomes" id="UP000464657"/>
    </source>
</evidence>
<keyword evidence="8" id="KW-0671">Queuosine biosynthesis</keyword>
<dbReference type="Gene3D" id="3.20.20.70">
    <property type="entry name" value="Aldolase class I"/>
    <property type="match status" value="1"/>
</dbReference>
<sequence>MTTVKIANLDGKPEIFHSIQGEGKNIGQPSVFIRTSLCNLHCIWCDTDYTWNWEKTRFAHVKDTDPTYTKYKMDELIISLTLEEIYEEVFKSGCKNIVLTGGEPMMQLDELSELMQFFNTKATDYFFEIETNGTLVPDATFEGLIHQYNVSPKLANSNNPKKLREKPEAYNYFSANEKAVFKFVISAENDLTEVLEICETYKIPNRKVYLMPEGTNPEALQKKQQWLIEICKKHQFNYTDRLHVHIYGDKRGV</sequence>
<evidence type="ECO:0000256" key="2">
    <source>
        <dbReference type="ARBA" id="ARBA00022691"/>
    </source>
</evidence>
<comment type="pathway">
    <text evidence="8">Purine metabolism; 7-cyano-7-deazaguanine biosynthesis.</text>
</comment>
<dbReference type="CDD" id="cd01335">
    <property type="entry name" value="Radical_SAM"/>
    <property type="match status" value="1"/>
</dbReference>
<dbReference type="UniPathway" id="UPA00391"/>
<dbReference type="HAMAP" id="MF_00917">
    <property type="entry name" value="QueE"/>
    <property type="match status" value="1"/>
</dbReference>
<dbReference type="PANTHER" id="PTHR42836">
    <property type="entry name" value="7-CARBOXY-7-DEAZAGUANINE SYNTHASE"/>
    <property type="match status" value="1"/>
</dbReference>
<feature type="binding site" evidence="8">
    <location>
        <position position="45"/>
    </location>
    <ligand>
        <name>[4Fe-4S] cluster</name>
        <dbReference type="ChEBI" id="CHEBI:49883"/>
        <note>4Fe-4S-S-AdoMet</note>
    </ligand>
</feature>
<dbReference type="GO" id="GO:0051539">
    <property type="term" value="F:4 iron, 4 sulfur cluster binding"/>
    <property type="evidence" value="ECO:0007669"/>
    <property type="project" value="UniProtKB-UniRule"/>
</dbReference>
<evidence type="ECO:0000256" key="4">
    <source>
        <dbReference type="ARBA" id="ARBA00022842"/>
    </source>
</evidence>
<comment type="function">
    <text evidence="8">Catalyzes the complex heterocyclic radical-mediated conversion of 6-carboxy-5,6,7,8-tetrahydropterin (CPH4) to 7-carboxy-7-deazaguanine (CDG), a step common to the biosynthetic pathways of all 7-deazapurine-containing compounds.</text>
</comment>
<dbReference type="Proteomes" id="UP000464657">
    <property type="component" value="Chromosome"/>
</dbReference>
<dbReference type="GO" id="GO:0008616">
    <property type="term" value="P:tRNA queuosine(34) biosynthetic process"/>
    <property type="evidence" value="ECO:0007669"/>
    <property type="project" value="UniProtKB-UniRule"/>
</dbReference>
<comment type="catalytic activity">
    <reaction evidence="8">
        <text>6-carboxy-5,6,7,8-tetrahydropterin + H(+) = 7-carboxy-7-carbaguanine + NH4(+)</text>
        <dbReference type="Rhea" id="RHEA:27974"/>
        <dbReference type="ChEBI" id="CHEBI:15378"/>
        <dbReference type="ChEBI" id="CHEBI:28938"/>
        <dbReference type="ChEBI" id="CHEBI:61032"/>
        <dbReference type="ChEBI" id="CHEBI:61036"/>
        <dbReference type="EC" id="4.3.99.3"/>
    </reaction>
</comment>
<dbReference type="EMBL" id="CP019288">
    <property type="protein sequence ID" value="QHI38486.1"/>
    <property type="molecule type" value="Genomic_DNA"/>
</dbReference>
<dbReference type="SUPFAM" id="SSF102114">
    <property type="entry name" value="Radical SAM enzymes"/>
    <property type="match status" value="1"/>
</dbReference>
<keyword evidence="1 8" id="KW-0004">4Fe-4S</keyword>
<keyword evidence="11" id="KW-1185">Reference proteome</keyword>
<comment type="similarity">
    <text evidence="8">Belongs to the radical SAM superfamily. 7-carboxy-7-deazaguanine synthase family.</text>
</comment>
<feature type="binding site" evidence="8">
    <location>
        <position position="38"/>
    </location>
    <ligand>
        <name>[4Fe-4S] cluster</name>
        <dbReference type="ChEBI" id="CHEBI:49883"/>
        <note>4Fe-4S-S-AdoMet</note>
    </ligand>
</feature>
<feature type="binding site" evidence="8">
    <location>
        <position position="102"/>
    </location>
    <ligand>
        <name>S-adenosyl-L-methionine</name>
        <dbReference type="ChEBI" id="CHEBI:59789"/>
    </ligand>
</feature>
<comment type="subunit">
    <text evidence="8">Homodimer.</text>
</comment>
<dbReference type="GO" id="GO:0016840">
    <property type="term" value="F:carbon-nitrogen lyase activity"/>
    <property type="evidence" value="ECO:0007669"/>
    <property type="project" value="UniProtKB-UniRule"/>
</dbReference>
<keyword evidence="4 8" id="KW-0460">Magnesium</keyword>
<feature type="domain" description="Radical SAM core" evidence="9">
    <location>
        <begin position="25"/>
        <end position="249"/>
    </location>
</feature>
<dbReference type="Pfam" id="PF04055">
    <property type="entry name" value="Radical_SAM"/>
    <property type="match status" value="1"/>
</dbReference>
<dbReference type="InterPro" id="IPR024924">
    <property type="entry name" value="7-CO-7-deazaguanine_synth-like"/>
</dbReference>
<feature type="binding site" evidence="8">
    <location>
        <position position="47"/>
    </location>
    <ligand>
        <name>Mg(2+)</name>
        <dbReference type="ChEBI" id="CHEBI:18420"/>
    </ligand>
</feature>
<dbReference type="PROSITE" id="PS51918">
    <property type="entry name" value="RADICAL_SAM"/>
    <property type="match status" value="1"/>
</dbReference>
<organism evidence="10 11">
    <name type="scientific">Kordia antarctica</name>
    <dbReference type="NCBI Taxonomy" id="1218801"/>
    <lineage>
        <taxon>Bacteria</taxon>
        <taxon>Pseudomonadati</taxon>
        <taxon>Bacteroidota</taxon>
        <taxon>Flavobacteriia</taxon>
        <taxon>Flavobacteriales</taxon>
        <taxon>Flavobacteriaceae</taxon>
        <taxon>Kordia</taxon>
    </lineage>
</organism>
<dbReference type="PIRSF" id="PIRSF000370">
    <property type="entry name" value="QueE"/>
    <property type="match status" value="1"/>
</dbReference>
<keyword evidence="2 8" id="KW-0949">S-adenosyl-L-methionine</keyword>
<evidence type="ECO:0000256" key="6">
    <source>
        <dbReference type="ARBA" id="ARBA00023014"/>
    </source>
</evidence>
<dbReference type="OrthoDB" id="9792276at2"/>
<protein>
    <recommendedName>
        <fullName evidence="8">7-carboxy-7-deazaguanine synthase</fullName>
        <shortName evidence="8">CDG synthase</shortName>
        <ecNumber evidence="8">4.3.99.3</ecNumber>
    </recommendedName>
    <alternativeName>
        <fullName evidence="8">Queuosine biosynthesis protein QueE</fullName>
    </alternativeName>
</protein>
<dbReference type="AlphaFoldDB" id="A0A7L4ZQN3"/>
<dbReference type="EC" id="4.3.99.3" evidence="8"/>
<name>A0A7L4ZQN3_9FLAO</name>
<evidence type="ECO:0000256" key="3">
    <source>
        <dbReference type="ARBA" id="ARBA00022723"/>
    </source>
</evidence>
<dbReference type="InterPro" id="IPR058240">
    <property type="entry name" value="rSAM_sf"/>
</dbReference>
<dbReference type="PANTHER" id="PTHR42836:SF1">
    <property type="entry name" value="7-CARBOXY-7-DEAZAGUANINE SYNTHASE"/>
    <property type="match status" value="1"/>
</dbReference>
<comment type="cofactor">
    <cofactor evidence="8">
        <name>S-adenosyl-L-methionine</name>
        <dbReference type="ChEBI" id="CHEBI:59789"/>
    </cofactor>
    <text evidence="8">Binds 1 S-adenosyl-L-methionine per subunit.</text>
</comment>
<dbReference type="InterPro" id="IPR007197">
    <property type="entry name" value="rSAM"/>
</dbReference>
<feature type="binding site" evidence="8">
    <location>
        <position position="34"/>
    </location>
    <ligand>
        <name>substrate</name>
    </ligand>
</feature>
<reference evidence="10 11" key="1">
    <citation type="journal article" date="2013" name="Int. J. Syst. Evol. Microbiol.">
        <title>Kordia antarctica sp. nov., isolated from Antarctic seawater.</title>
        <authorList>
            <person name="Baek K."/>
            <person name="Choi A."/>
            <person name="Kang I."/>
            <person name="Lee K."/>
            <person name="Cho J.C."/>
        </authorList>
    </citation>
    <scope>NUCLEOTIDE SEQUENCE [LARGE SCALE GENOMIC DNA]</scope>
    <source>
        <strain evidence="10 11">IMCC3317</strain>
    </source>
</reference>